<keyword evidence="7 12" id="KW-0822">Tryptophan biosynthesis</keyword>
<evidence type="ECO:0000256" key="4">
    <source>
        <dbReference type="ARBA" id="ARBA00004696"/>
    </source>
</evidence>
<dbReference type="SUPFAM" id="SSF51366">
    <property type="entry name" value="Ribulose-phoshate binding barrel"/>
    <property type="match status" value="2"/>
</dbReference>
<keyword evidence="16" id="KW-1185">Reference proteome</keyword>
<gene>
    <name evidence="12" type="primary">trpF</name>
    <name evidence="15" type="ORF">F7Q99_32185</name>
</gene>
<evidence type="ECO:0000256" key="2">
    <source>
        <dbReference type="ARBA" id="ARBA00001633"/>
    </source>
</evidence>
<dbReference type="UniPathway" id="UPA00035">
    <property type="reaction ID" value="UER00042"/>
</dbReference>
<comment type="pathway">
    <text evidence="4">Amino-acid biosynthesis; L-tryptophan biosynthesis; L-tryptophan from chorismate: step 4/5.</text>
</comment>
<evidence type="ECO:0000256" key="12">
    <source>
        <dbReference type="HAMAP-Rule" id="MF_00135"/>
    </source>
</evidence>
<evidence type="ECO:0000313" key="16">
    <source>
        <dbReference type="Proteomes" id="UP000450000"/>
    </source>
</evidence>
<dbReference type="InterPro" id="IPR045186">
    <property type="entry name" value="Indole-3-glycerol_P_synth"/>
</dbReference>
<evidence type="ECO:0000256" key="7">
    <source>
        <dbReference type="ARBA" id="ARBA00022822"/>
    </source>
</evidence>
<evidence type="ECO:0000256" key="11">
    <source>
        <dbReference type="ARBA" id="ARBA00023268"/>
    </source>
</evidence>
<feature type="domain" description="N-(5'phosphoribosyl) anthranilate isomerase (PRAI)" evidence="14">
    <location>
        <begin position="63"/>
        <end position="205"/>
    </location>
</feature>
<comment type="pathway">
    <text evidence="3 12">Amino-acid biosynthesis; L-tryptophan biosynthesis; L-tryptophan from chorismate: step 3/5.</text>
</comment>
<organism evidence="15 16">
    <name type="scientific">Streptomyces kaniharaensis</name>
    <dbReference type="NCBI Taxonomy" id="212423"/>
    <lineage>
        <taxon>Bacteria</taxon>
        <taxon>Bacillati</taxon>
        <taxon>Actinomycetota</taxon>
        <taxon>Actinomycetes</taxon>
        <taxon>Kitasatosporales</taxon>
        <taxon>Streptomycetaceae</taxon>
        <taxon>Streptomyces</taxon>
    </lineage>
</organism>
<evidence type="ECO:0000313" key="15">
    <source>
        <dbReference type="EMBL" id="MQS16724.1"/>
    </source>
</evidence>
<evidence type="ECO:0000256" key="9">
    <source>
        <dbReference type="ARBA" id="ARBA00023235"/>
    </source>
</evidence>
<dbReference type="InterPro" id="IPR013798">
    <property type="entry name" value="Indole-3-glycerol_P_synth_dom"/>
</dbReference>
<comment type="caution">
    <text evidence="15">The sequence shown here is derived from an EMBL/GenBank/DDBJ whole genome shotgun (WGS) entry which is preliminary data.</text>
</comment>
<evidence type="ECO:0000256" key="6">
    <source>
        <dbReference type="ARBA" id="ARBA00022793"/>
    </source>
</evidence>
<sequence>MTREDQLRVLGQTSIDLVGLWYGVPGGASDLPIGALARLAAAARAAGGPAPVLVTLLADPAALREAVDASDISRVQLHGYTTPAQVRAIRDALPAVELIKVLHVRQGKVLEAPLIGAYEKAGVDVFLFDSVGADGRIGSTGIPLEAAPVEALLGRIERPFMLAGGIGADQAAVHRTARCHPDFLGIDVDSGARGGDGRFDSGLIDEIRTAWEHPPCGLVSALLAARRPVIMELKARSAHGTDLFQDRPVAELVDHYTRLGAPALSVVTGSWFGGSRALLDDVAACTQLPILVKDFFTKERQLAEIRAAGATAALLTATVLPRTALPQLIEAALSHGLTPFVEITRKEELANLVHPQSCVIAVNNKDIRQREQDTPDLGRSLRLLTAVRATGTPTPVSASGIETPQEAARLIGAGYRGLLIGTGLLRSADLDDWFTTLDRTLAGNR</sequence>
<keyword evidence="6" id="KW-0210">Decarboxylase</keyword>
<dbReference type="InterPro" id="IPR001240">
    <property type="entry name" value="PRAI_dom"/>
</dbReference>
<dbReference type="GO" id="GO:0004425">
    <property type="term" value="F:indole-3-glycerol-phosphate synthase activity"/>
    <property type="evidence" value="ECO:0007669"/>
    <property type="project" value="UniProtKB-EC"/>
</dbReference>
<keyword evidence="5 12" id="KW-0028">Amino-acid biosynthesis</keyword>
<accession>A0A6N7L3I9</accession>
<evidence type="ECO:0000256" key="5">
    <source>
        <dbReference type="ARBA" id="ARBA00022605"/>
    </source>
</evidence>
<dbReference type="EC" id="5.3.1.24" evidence="12"/>
<dbReference type="HAMAP" id="MF_00135">
    <property type="entry name" value="PRAI"/>
    <property type="match status" value="1"/>
</dbReference>
<dbReference type="GO" id="GO:0004640">
    <property type="term" value="F:phosphoribosylanthranilate isomerase activity"/>
    <property type="evidence" value="ECO:0007669"/>
    <property type="project" value="UniProtKB-UniRule"/>
</dbReference>
<proteinExistence type="inferred from homology"/>
<evidence type="ECO:0000256" key="1">
    <source>
        <dbReference type="ARBA" id="ARBA00001164"/>
    </source>
</evidence>
<evidence type="ECO:0000256" key="3">
    <source>
        <dbReference type="ARBA" id="ARBA00004664"/>
    </source>
</evidence>
<keyword evidence="9 12" id="KW-0413">Isomerase</keyword>
<dbReference type="Proteomes" id="UP000450000">
    <property type="component" value="Unassembled WGS sequence"/>
</dbReference>
<dbReference type="GO" id="GO:0000162">
    <property type="term" value="P:L-tryptophan biosynthetic process"/>
    <property type="evidence" value="ECO:0007669"/>
    <property type="project" value="UniProtKB-UniRule"/>
</dbReference>
<dbReference type="AlphaFoldDB" id="A0A6N7L3I9"/>
<dbReference type="InterPro" id="IPR011060">
    <property type="entry name" value="RibuloseP-bd_barrel"/>
</dbReference>
<comment type="similarity">
    <text evidence="12">Belongs to the TrpF family.</text>
</comment>
<dbReference type="EMBL" id="WBOF01000003">
    <property type="protein sequence ID" value="MQS16724.1"/>
    <property type="molecule type" value="Genomic_DNA"/>
</dbReference>
<dbReference type="Gene3D" id="3.20.20.70">
    <property type="entry name" value="Aldolase class I"/>
    <property type="match status" value="2"/>
</dbReference>
<dbReference type="PANTHER" id="PTHR22854">
    <property type="entry name" value="TRYPTOPHAN BIOSYNTHESIS PROTEIN"/>
    <property type="match status" value="1"/>
</dbReference>
<dbReference type="OrthoDB" id="7845323at2"/>
<evidence type="ECO:0000259" key="14">
    <source>
        <dbReference type="Pfam" id="PF00697"/>
    </source>
</evidence>
<evidence type="ECO:0000256" key="10">
    <source>
        <dbReference type="ARBA" id="ARBA00023239"/>
    </source>
</evidence>
<evidence type="ECO:0000259" key="13">
    <source>
        <dbReference type="Pfam" id="PF00218"/>
    </source>
</evidence>
<dbReference type="PANTHER" id="PTHR22854:SF2">
    <property type="entry name" value="INDOLE-3-GLYCEROL-PHOSPHATE SYNTHASE"/>
    <property type="match status" value="1"/>
</dbReference>
<dbReference type="Pfam" id="PF00697">
    <property type="entry name" value="PRAI"/>
    <property type="match status" value="1"/>
</dbReference>
<reference evidence="15 16" key="1">
    <citation type="submission" date="2019-09" db="EMBL/GenBank/DDBJ databases">
        <title>Genome Sequences of Streptomyces kaniharaensis ATCC 21070.</title>
        <authorList>
            <person name="Zhu W."/>
            <person name="De Crecy-Lagard V."/>
            <person name="Richards N.G."/>
        </authorList>
    </citation>
    <scope>NUCLEOTIDE SEQUENCE [LARGE SCALE GENOMIC DNA]</scope>
    <source>
        <strain evidence="15 16">SF-557</strain>
    </source>
</reference>
<feature type="domain" description="Indole-3-glycerol phosphate synthase" evidence="13">
    <location>
        <begin position="224"/>
        <end position="432"/>
    </location>
</feature>
<evidence type="ECO:0000256" key="8">
    <source>
        <dbReference type="ARBA" id="ARBA00023141"/>
    </source>
</evidence>
<dbReference type="InterPro" id="IPR013785">
    <property type="entry name" value="Aldolase_TIM"/>
</dbReference>
<dbReference type="Pfam" id="PF00218">
    <property type="entry name" value="IGPS"/>
    <property type="match status" value="1"/>
</dbReference>
<protein>
    <recommendedName>
        <fullName evidence="12">N-(5'-phosphoribosyl)anthranilate isomerase</fullName>
        <shortName evidence="12">PRAI</shortName>
        <ecNumber evidence="12">5.3.1.24</ecNumber>
    </recommendedName>
</protein>
<keyword evidence="8 12" id="KW-0057">Aromatic amino acid biosynthesis</keyword>
<comment type="catalytic activity">
    <reaction evidence="2">
        <text>1-(2-carboxyphenylamino)-1-deoxy-D-ribulose 5-phosphate + H(+) = (1S,2R)-1-C-(indol-3-yl)glycerol 3-phosphate + CO2 + H2O</text>
        <dbReference type="Rhea" id="RHEA:23476"/>
        <dbReference type="ChEBI" id="CHEBI:15377"/>
        <dbReference type="ChEBI" id="CHEBI:15378"/>
        <dbReference type="ChEBI" id="CHEBI:16526"/>
        <dbReference type="ChEBI" id="CHEBI:58613"/>
        <dbReference type="ChEBI" id="CHEBI:58866"/>
        <dbReference type="EC" id="4.1.1.48"/>
    </reaction>
</comment>
<keyword evidence="10" id="KW-0456">Lyase</keyword>
<comment type="catalytic activity">
    <reaction evidence="1 12">
        <text>N-(5-phospho-beta-D-ribosyl)anthranilate = 1-(2-carboxyphenylamino)-1-deoxy-D-ribulose 5-phosphate</text>
        <dbReference type="Rhea" id="RHEA:21540"/>
        <dbReference type="ChEBI" id="CHEBI:18277"/>
        <dbReference type="ChEBI" id="CHEBI:58613"/>
        <dbReference type="EC" id="5.3.1.24"/>
    </reaction>
</comment>
<keyword evidence="11" id="KW-0511">Multifunctional enzyme</keyword>
<name>A0A6N7L3I9_9ACTN</name>
<dbReference type="RefSeq" id="WP_153468177.1">
    <property type="nucleotide sequence ID" value="NZ_WBOF01000003.1"/>
</dbReference>